<dbReference type="Proteomes" id="UP000033640">
    <property type="component" value="Unassembled WGS sequence"/>
</dbReference>
<dbReference type="AlphaFoldDB" id="A0A0F0L8T7"/>
<evidence type="ECO:0000313" key="1">
    <source>
        <dbReference type="EMBL" id="KJL29104.1"/>
    </source>
</evidence>
<dbReference type="EMBL" id="JYIW01000024">
    <property type="protein sequence ID" value="KJL29104.1"/>
    <property type="molecule type" value="Genomic_DNA"/>
</dbReference>
<comment type="caution">
    <text evidence="1">The sequence shown here is derived from an EMBL/GenBank/DDBJ whole genome shotgun (WGS) entry which is preliminary data.</text>
</comment>
<evidence type="ECO:0000313" key="2">
    <source>
        <dbReference type="Proteomes" id="UP000033640"/>
    </source>
</evidence>
<name>A0A0F0L8T7_9MICO</name>
<dbReference type="PATRIC" id="fig|82380.11.peg.1766"/>
<accession>A0A0F0L8T7</accession>
<sequence length="97" mass="10056">MQSMADRAADRVTVPNVIGLPFHVGRDLAHDAGVTLANPDPDGPPIGALAWPGLFYITSQQPAAGATLYRWDSVAVEFIEHGSAESTAIGSDSKPGG</sequence>
<reference evidence="1 2" key="1">
    <citation type="submission" date="2015-02" db="EMBL/GenBank/DDBJ databases">
        <title>Draft genome sequences of ten Microbacterium spp. with emphasis on heavy metal contaminated environments.</title>
        <authorList>
            <person name="Corretto E."/>
        </authorList>
    </citation>
    <scope>NUCLEOTIDE SEQUENCE [LARGE SCALE GENOMIC DNA]</scope>
    <source>
        <strain evidence="1 2">BEL4b</strain>
    </source>
</reference>
<organism evidence="1 2">
    <name type="scientific">Microbacterium oxydans</name>
    <dbReference type="NCBI Taxonomy" id="82380"/>
    <lineage>
        <taxon>Bacteria</taxon>
        <taxon>Bacillati</taxon>
        <taxon>Actinomycetota</taxon>
        <taxon>Actinomycetes</taxon>
        <taxon>Micrococcales</taxon>
        <taxon>Microbacteriaceae</taxon>
        <taxon>Microbacterium</taxon>
    </lineage>
</organism>
<gene>
    <name evidence="1" type="ORF">RS83_01729</name>
</gene>
<proteinExistence type="predicted"/>
<evidence type="ECO:0008006" key="3">
    <source>
        <dbReference type="Google" id="ProtNLM"/>
    </source>
</evidence>
<protein>
    <recommendedName>
        <fullName evidence="3">PASTA domain-containing protein</fullName>
    </recommendedName>
</protein>